<gene>
    <name evidence="1" type="ORF">GCM10010873_17960</name>
</gene>
<sequence>MQVKPIGAIPLSNKWSGHYLSDMEKTAIGAIAMGTTSPEAIGSLTGLKKNQVKTLLAILEETEWDIPAALERQFGDRADNLTINQETYSILRQKGSFPCE</sequence>
<proteinExistence type="predicted"/>
<protein>
    <submittedName>
        <fullName evidence="1">Uncharacterized protein</fullName>
    </submittedName>
</protein>
<dbReference type="Proteomes" id="UP001157355">
    <property type="component" value="Unassembled WGS sequence"/>
</dbReference>
<comment type="caution">
    <text evidence="1">The sequence shown here is derived from an EMBL/GenBank/DDBJ whole genome shotgun (WGS) entry which is preliminary data.</text>
</comment>
<reference evidence="1 2" key="1">
    <citation type="journal article" date="2014" name="Int. J. Syst. Evol. Microbiol.">
        <title>Complete genome sequence of Corynebacterium casei LMG S-19264T (=DSM 44701T), isolated from a smear-ripened cheese.</title>
        <authorList>
            <consortium name="US DOE Joint Genome Institute (JGI-PGF)"/>
            <person name="Walter F."/>
            <person name="Albersmeier A."/>
            <person name="Kalinowski J."/>
            <person name="Ruckert C."/>
        </authorList>
    </citation>
    <scope>NUCLEOTIDE SEQUENCE [LARGE SCALE GENOMIC DNA]</scope>
    <source>
        <strain evidence="1 2">NBRC 111766</strain>
    </source>
</reference>
<evidence type="ECO:0000313" key="1">
    <source>
        <dbReference type="EMBL" id="GLS86822.1"/>
    </source>
</evidence>
<dbReference type="EMBL" id="BSPP01000007">
    <property type="protein sequence ID" value="GLS86822.1"/>
    <property type="molecule type" value="Genomic_DNA"/>
</dbReference>
<keyword evidence="2" id="KW-1185">Reference proteome</keyword>
<dbReference type="AlphaFoldDB" id="A0AA37X031"/>
<accession>A0AA37X031</accession>
<evidence type="ECO:0000313" key="2">
    <source>
        <dbReference type="Proteomes" id="UP001157355"/>
    </source>
</evidence>
<organism evidence="1 2">
    <name type="scientific">Cypionkella aquatica</name>
    <dbReference type="NCBI Taxonomy" id="1756042"/>
    <lineage>
        <taxon>Bacteria</taxon>
        <taxon>Pseudomonadati</taxon>
        <taxon>Pseudomonadota</taxon>
        <taxon>Alphaproteobacteria</taxon>
        <taxon>Rhodobacterales</taxon>
        <taxon>Paracoccaceae</taxon>
        <taxon>Cypionkella</taxon>
    </lineage>
</organism>
<name>A0AA37X031_9RHOB</name>
<dbReference type="RefSeq" id="WP_284325013.1">
    <property type="nucleotide sequence ID" value="NZ_BSPP01000007.1"/>
</dbReference>